<keyword evidence="4 17" id="KW-1003">Cell membrane</keyword>
<keyword evidence="7 17" id="KW-0812">Transmembrane</keyword>
<dbReference type="NCBIfam" id="TIGR01494">
    <property type="entry name" value="ATPase_P-type"/>
    <property type="match status" value="1"/>
</dbReference>
<evidence type="ECO:0000256" key="3">
    <source>
        <dbReference type="ARBA" id="ARBA00022448"/>
    </source>
</evidence>
<evidence type="ECO:0000256" key="11">
    <source>
        <dbReference type="ARBA" id="ARBA00022967"/>
    </source>
</evidence>
<dbReference type="InterPro" id="IPR001757">
    <property type="entry name" value="P_typ_ATPase"/>
</dbReference>
<dbReference type="Pfam" id="PF00122">
    <property type="entry name" value="E1-E2_ATPase"/>
    <property type="match status" value="1"/>
</dbReference>
<evidence type="ECO:0000256" key="10">
    <source>
        <dbReference type="ARBA" id="ARBA00022840"/>
    </source>
</evidence>
<dbReference type="PROSITE" id="PS01047">
    <property type="entry name" value="HMA_1"/>
    <property type="match status" value="1"/>
</dbReference>
<dbReference type="Pfam" id="PF00403">
    <property type="entry name" value="HMA"/>
    <property type="match status" value="1"/>
</dbReference>
<dbReference type="PRINTS" id="PR00119">
    <property type="entry name" value="CATATPASE"/>
</dbReference>
<proteinExistence type="inferred from homology"/>
<dbReference type="PANTHER" id="PTHR48085">
    <property type="entry name" value="CADMIUM/ZINC-TRANSPORTING ATPASE HMA2-RELATED"/>
    <property type="match status" value="1"/>
</dbReference>
<evidence type="ECO:0000256" key="4">
    <source>
        <dbReference type="ARBA" id="ARBA00022475"/>
    </source>
</evidence>
<dbReference type="EMBL" id="JAFBCV010000010">
    <property type="protein sequence ID" value="MBM7839851.1"/>
    <property type="molecule type" value="Genomic_DNA"/>
</dbReference>
<keyword evidence="11" id="KW-1278">Translocase</keyword>
<dbReference type="PRINTS" id="PR00941">
    <property type="entry name" value="CDATPASE"/>
</dbReference>
<dbReference type="SUPFAM" id="SSF56784">
    <property type="entry name" value="HAD-like"/>
    <property type="match status" value="1"/>
</dbReference>
<dbReference type="InterPro" id="IPR044492">
    <property type="entry name" value="P_typ_ATPase_HD_dom"/>
</dbReference>
<keyword evidence="10 17" id="KW-0067">ATP-binding</keyword>
<reference evidence="19" key="1">
    <citation type="submission" date="2021-01" db="EMBL/GenBank/DDBJ databases">
        <title>Genomic Encyclopedia of Type Strains, Phase IV (KMG-IV): sequencing the most valuable type-strain genomes for metagenomic binning, comparative biology and taxonomic classification.</title>
        <authorList>
            <person name="Goeker M."/>
        </authorList>
    </citation>
    <scope>NUCLEOTIDE SEQUENCE</scope>
    <source>
        <strain evidence="19">DSM 21943</strain>
    </source>
</reference>
<dbReference type="SFLD" id="SFLDS00003">
    <property type="entry name" value="Haloacid_Dehalogenase"/>
    <property type="match status" value="1"/>
</dbReference>
<accession>A0ABS2SXC7</accession>
<evidence type="ECO:0000256" key="8">
    <source>
        <dbReference type="ARBA" id="ARBA00022723"/>
    </source>
</evidence>
<dbReference type="Gene3D" id="2.70.150.10">
    <property type="entry name" value="Calcium-transporting ATPase, cytoplasmic transduction domain A"/>
    <property type="match status" value="1"/>
</dbReference>
<keyword evidence="3" id="KW-0813">Transport</keyword>
<keyword evidence="8 17" id="KW-0479">Metal-binding</keyword>
<dbReference type="SUPFAM" id="SSF55008">
    <property type="entry name" value="HMA, heavy metal-associated domain"/>
    <property type="match status" value="1"/>
</dbReference>
<evidence type="ECO:0000256" key="16">
    <source>
        <dbReference type="ARBA" id="ARBA00049338"/>
    </source>
</evidence>
<dbReference type="InterPro" id="IPR023214">
    <property type="entry name" value="HAD_sf"/>
</dbReference>
<evidence type="ECO:0000256" key="1">
    <source>
        <dbReference type="ARBA" id="ARBA00004651"/>
    </source>
</evidence>
<feature type="transmembrane region" description="Helical" evidence="17">
    <location>
        <begin position="683"/>
        <end position="705"/>
    </location>
</feature>
<dbReference type="Gene3D" id="3.30.70.100">
    <property type="match status" value="1"/>
</dbReference>
<dbReference type="Gene3D" id="3.40.1110.10">
    <property type="entry name" value="Calcium-transporting ATPase, cytoplasmic domain N"/>
    <property type="match status" value="1"/>
</dbReference>
<feature type="transmembrane region" description="Helical" evidence="17">
    <location>
        <begin position="114"/>
        <end position="132"/>
    </location>
</feature>
<dbReference type="PANTHER" id="PTHR48085:SF5">
    <property type="entry name" value="CADMIUM_ZINC-TRANSPORTING ATPASE HMA4-RELATED"/>
    <property type="match status" value="1"/>
</dbReference>
<sequence>MEKRQEEHVYRVEGFSCAGCAGTFEKNVKRIDGVKDAEVNFMASKITVYGSATIPQLEKAGAFEQLRVRPEGEELDESETKPQSFLMKYWHVLLAALFIGLGFTSQLVNGEEHVFTVSAFFASIVIGGYSLFKVGLQNLVRLTFDMKTLMFVAVIGAAIIGEWGEGALVVILFAISEQLERFSMDRARRSIRSLMNIAPKKATVLRNGEELTLRVSEILIGDMLKIKPGEKLAMDGVVTKGHSSINQSAITGESIPVEKKAGDPVYAGTLNTEGYLEVEVTKLVKDTTLSKIIHLVEKAQEERAPSQSFIDRFAKYYTPAIMVVALFVAILPPLIAGASWEAWIYQGLAVLVVGCPCALVISTPVAIVTAIGNAAKQGVLIKGGVYLEELGHVKAVAFDKTGTLTKGHPAVTYFNNVSDDSDENVWSTVAAIEAYSQHPLAGAIVRKVDKLGVDYKEKELIDFQSITGKGVKATLNGETTWIGNKQLFVEDLQLTFSNEIKTTLNTLQSEGNTVMIVGNERGVKAVIGVADEARENSRSVLKRLNEIGIKESVMLTGDDPKTAAAIAKRLGVSSVKAELLPDEKLSAVKALREQYGSVAMVGDGVNDAPALAASSVGIAMGGAGTDTALETADVALMGDDLEKLPYTIALSRRALTIIKQNITLSLGLKLIALLLVIPGWLTLWIAILADMGATLLVTLNSLRLLRVKK</sequence>
<dbReference type="CDD" id="cd07545">
    <property type="entry name" value="P-type_ATPase_Cd-like"/>
    <property type="match status" value="1"/>
</dbReference>
<dbReference type="PROSITE" id="PS00154">
    <property type="entry name" value="ATPASE_E1_E2"/>
    <property type="match status" value="1"/>
</dbReference>
<organism evidence="19 20">
    <name type="scientific">Shouchella xiaoxiensis</name>
    <dbReference type="NCBI Taxonomy" id="766895"/>
    <lineage>
        <taxon>Bacteria</taxon>
        <taxon>Bacillati</taxon>
        <taxon>Bacillota</taxon>
        <taxon>Bacilli</taxon>
        <taxon>Bacillales</taxon>
        <taxon>Bacillaceae</taxon>
        <taxon>Shouchella</taxon>
    </lineage>
</organism>
<protein>
    <recommendedName>
        <fullName evidence="15">Cd(2+)-exporting ATPase</fullName>
        <ecNumber evidence="15">7.2.2.21</ecNumber>
    </recommendedName>
</protein>
<keyword evidence="9 17" id="KW-0547">Nucleotide-binding</keyword>
<dbReference type="CDD" id="cd00371">
    <property type="entry name" value="HMA"/>
    <property type="match status" value="1"/>
</dbReference>
<dbReference type="Pfam" id="PF00702">
    <property type="entry name" value="Hydrolase"/>
    <property type="match status" value="1"/>
</dbReference>
<feature type="transmembrane region" description="Helical" evidence="17">
    <location>
        <begin position="89"/>
        <end position="108"/>
    </location>
</feature>
<dbReference type="InterPro" id="IPR008250">
    <property type="entry name" value="ATPase_P-typ_transduc_dom_A_sf"/>
</dbReference>
<comment type="subcellular location">
    <subcellularLocation>
        <location evidence="1">Cell membrane</location>
        <topology evidence="1">Multi-pass membrane protein</topology>
    </subcellularLocation>
</comment>
<dbReference type="RefSeq" id="WP_204467123.1">
    <property type="nucleotide sequence ID" value="NZ_JAFBCV010000010.1"/>
</dbReference>
<dbReference type="InterPro" id="IPR027256">
    <property type="entry name" value="P-typ_ATPase_IB"/>
</dbReference>
<evidence type="ECO:0000256" key="17">
    <source>
        <dbReference type="RuleBase" id="RU362081"/>
    </source>
</evidence>
<keyword evidence="12 17" id="KW-1133">Transmembrane helix</keyword>
<keyword evidence="13" id="KW-0406">Ion transport</keyword>
<keyword evidence="5" id="KW-0104">Cadmium</keyword>
<keyword evidence="6" id="KW-0597">Phosphoprotein</keyword>
<evidence type="ECO:0000313" key="20">
    <source>
        <dbReference type="Proteomes" id="UP001179280"/>
    </source>
</evidence>
<evidence type="ECO:0000256" key="9">
    <source>
        <dbReference type="ARBA" id="ARBA00022741"/>
    </source>
</evidence>
<name>A0ABS2SXC7_9BACI</name>
<evidence type="ECO:0000256" key="7">
    <source>
        <dbReference type="ARBA" id="ARBA00022692"/>
    </source>
</evidence>
<dbReference type="InterPro" id="IPR051014">
    <property type="entry name" value="Cation_Transport_ATPase_IB"/>
</dbReference>
<gene>
    <name evidence="19" type="ORF">JOC54_003131</name>
</gene>
<evidence type="ECO:0000256" key="13">
    <source>
        <dbReference type="ARBA" id="ARBA00023065"/>
    </source>
</evidence>
<dbReference type="InterPro" id="IPR017969">
    <property type="entry name" value="Heavy-metal-associated_CS"/>
</dbReference>
<dbReference type="SUPFAM" id="SSF81665">
    <property type="entry name" value="Calcium ATPase, transmembrane domain M"/>
    <property type="match status" value="1"/>
</dbReference>
<comment type="similarity">
    <text evidence="2 17">Belongs to the cation transport ATPase (P-type) (TC 3.A.3) family. Type IB subfamily.</text>
</comment>
<dbReference type="SFLD" id="SFLDF00027">
    <property type="entry name" value="p-type_atpase"/>
    <property type="match status" value="1"/>
</dbReference>
<dbReference type="EC" id="7.2.2.21" evidence="15"/>
<dbReference type="Proteomes" id="UP001179280">
    <property type="component" value="Unassembled WGS sequence"/>
</dbReference>
<evidence type="ECO:0000256" key="2">
    <source>
        <dbReference type="ARBA" id="ARBA00006024"/>
    </source>
</evidence>
<dbReference type="NCBIfam" id="TIGR01525">
    <property type="entry name" value="ATPase-IB_hvy"/>
    <property type="match status" value="1"/>
</dbReference>
<dbReference type="Gene3D" id="3.40.50.1000">
    <property type="entry name" value="HAD superfamily/HAD-like"/>
    <property type="match status" value="1"/>
</dbReference>
<keyword evidence="20" id="KW-1185">Reference proteome</keyword>
<comment type="catalytic activity">
    <reaction evidence="16">
        <text>Cd(2+)(in) + ATP + H2O = Cd(2+)(out) + ADP + phosphate + H(+)</text>
        <dbReference type="Rhea" id="RHEA:12132"/>
        <dbReference type="ChEBI" id="CHEBI:15377"/>
        <dbReference type="ChEBI" id="CHEBI:15378"/>
        <dbReference type="ChEBI" id="CHEBI:30616"/>
        <dbReference type="ChEBI" id="CHEBI:43474"/>
        <dbReference type="ChEBI" id="CHEBI:48775"/>
        <dbReference type="ChEBI" id="CHEBI:456216"/>
        <dbReference type="EC" id="7.2.2.21"/>
    </reaction>
</comment>
<keyword evidence="14 17" id="KW-0472">Membrane</keyword>
<evidence type="ECO:0000256" key="14">
    <source>
        <dbReference type="ARBA" id="ARBA00023136"/>
    </source>
</evidence>
<dbReference type="InterPro" id="IPR023299">
    <property type="entry name" value="ATPase_P-typ_cyto_dom_N"/>
</dbReference>
<comment type="caution">
    <text evidence="19">The sequence shown here is derived from an EMBL/GenBank/DDBJ whole genome shotgun (WGS) entry which is preliminary data.</text>
</comment>
<dbReference type="PROSITE" id="PS50846">
    <property type="entry name" value="HMA_2"/>
    <property type="match status" value="1"/>
</dbReference>
<evidence type="ECO:0000259" key="18">
    <source>
        <dbReference type="PROSITE" id="PS50846"/>
    </source>
</evidence>
<dbReference type="InterPro" id="IPR018303">
    <property type="entry name" value="ATPase_P-typ_P_site"/>
</dbReference>
<feature type="domain" description="HMA" evidence="18">
    <location>
        <begin position="6"/>
        <end position="69"/>
    </location>
</feature>
<dbReference type="InterPro" id="IPR023298">
    <property type="entry name" value="ATPase_P-typ_TM_dom_sf"/>
</dbReference>
<dbReference type="NCBIfam" id="TIGR01511">
    <property type="entry name" value="ATPase-IB1_Cu"/>
    <property type="match status" value="1"/>
</dbReference>
<evidence type="ECO:0000313" key="19">
    <source>
        <dbReference type="EMBL" id="MBM7839851.1"/>
    </source>
</evidence>
<evidence type="ECO:0000256" key="12">
    <source>
        <dbReference type="ARBA" id="ARBA00022989"/>
    </source>
</evidence>
<feature type="transmembrane region" description="Helical" evidence="17">
    <location>
        <begin position="348"/>
        <end position="372"/>
    </location>
</feature>
<dbReference type="SUPFAM" id="SSF81653">
    <property type="entry name" value="Calcium ATPase, transduction domain A"/>
    <property type="match status" value="1"/>
</dbReference>
<dbReference type="InterPro" id="IPR036412">
    <property type="entry name" value="HAD-like_sf"/>
</dbReference>
<dbReference type="SFLD" id="SFLDG00002">
    <property type="entry name" value="C1.7:_P-type_atpase_like"/>
    <property type="match status" value="1"/>
</dbReference>
<dbReference type="NCBIfam" id="TIGR01512">
    <property type="entry name" value="ATPase-IB2_Cd"/>
    <property type="match status" value="1"/>
</dbReference>
<feature type="transmembrane region" description="Helical" evidence="17">
    <location>
        <begin position="316"/>
        <end position="336"/>
    </location>
</feature>
<evidence type="ECO:0000256" key="6">
    <source>
        <dbReference type="ARBA" id="ARBA00022553"/>
    </source>
</evidence>
<evidence type="ECO:0000256" key="5">
    <source>
        <dbReference type="ARBA" id="ARBA00022539"/>
    </source>
</evidence>
<dbReference type="InterPro" id="IPR036163">
    <property type="entry name" value="HMA_dom_sf"/>
</dbReference>
<evidence type="ECO:0000256" key="15">
    <source>
        <dbReference type="ARBA" id="ARBA00039103"/>
    </source>
</evidence>
<dbReference type="InterPro" id="IPR059000">
    <property type="entry name" value="ATPase_P-type_domA"/>
</dbReference>
<dbReference type="InterPro" id="IPR006121">
    <property type="entry name" value="HMA_dom"/>
</dbReference>